<feature type="chain" id="PRO_5017847014" description="Flagella basal body P-ring formation protein FlgA" evidence="7">
    <location>
        <begin position="34"/>
        <end position="243"/>
    </location>
</feature>
<dbReference type="Pfam" id="PF13144">
    <property type="entry name" value="ChapFlgA"/>
    <property type="match status" value="1"/>
</dbReference>
<comment type="subcellular location">
    <subcellularLocation>
        <location evidence="1 7">Periplasm</location>
    </subcellularLocation>
</comment>
<dbReference type="InterPro" id="IPR041231">
    <property type="entry name" value="FlgA_N"/>
</dbReference>
<dbReference type="InterPro" id="IPR013974">
    <property type="entry name" value="SAF"/>
</dbReference>
<protein>
    <recommendedName>
        <fullName evidence="3 7">Flagella basal body P-ring formation protein FlgA</fullName>
    </recommendedName>
</protein>
<dbReference type="GO" id="GO:0044780">
    <property type="term" value="P:bacterial-type flagellum assembly"/>
    <property type="evidence" value="ECO:0007669"/>
    <property type="project" value="InterPro"/>
</dbReference>
<evidence type="ECO:0000256" key="3">
    <source>
        <dbReference type="ARBA" id="ARBA00014754"/>
    </source>
</evidence>
<evidence type="ECO:0000313" key="10">
    <source>
        <dbReference type="Proteomes" id="UP000268033"/>
    </source>
</evidence>
<proteinExistence type="inferred from homology"/>
<dbReference type="CDD" id="cd11614">
    <property type="entry name" value="SAF_CpaB_FlgA_like"/>
    <property type="match status" value="1"/>
</dbReference>
<gene>
    <name evidence="9" type="ORF">EDC28_109110</name>
</gene>
<dbReference type="AlphaFoldDB" id="A0A3N1NS39"/>
<keyword evidence="9" id="KW-0966">Cell projection</keyword>
<organism evidence="9 10">
    <name type="scientific">Gallaecimonas pentaromativorans</name>
    <dbReference type="NCBI Taxonomy" id="584787"/>
    <lineage>
        <taxon>Bacteria</taxon>
        <taxon>Pseudomonadati</taxon>
        <taxon>Pseudomonadota</taxon>
        <taxon>Gammaproteobacteria</taxon>
        <taxon>Enterobacterales</taxon>
        <taxon>Gallaecimonadaceae</taxon>
        <taxon>Gallaecimonas</taxon>
    </lineage>
</organism>
<name>A0A3N1NS39_9GAMM</name>
<evidence type="ECO:0000256" key="6">
    <source>
        <dbReference type="ARBA" id="ARBA00025643"/>
    </source>
</evidence>
<dbReference type="Gene3D" id="2.30.30.760">
    <property type="match status" value="1"/>
</dbReference>
<accession>A0A3N1NS39</accession>
<dbReference type="PANTHER" id="PTHR36307:SF1">
    <property type="entry name" value="FLAGELLA BASAL BODY P-RING FORMATION PROTEIN FLGA"/>
    <property type="match status" value="1"/>
</dbReference>
<dbReference type="EMBL" id="RJUL01000009">
    <property type="protein sequence ID" value="ROQ22624.1"/>
    <property type="molecule type" value="Genomic_DNA"/>
</dbReference>
<dbReference type="Gene3D" id="3.90.1210.10">
    <property type="entry name" value="Antifreeze-like/N-acetylneuraminic acid synthase C-terminal domain"/>
    <property type="match status" value="1"/>
</dbReference>
<evidence type="ECO:0000259" key="8">
    <source>
        <dbReference type="SMART" id="SM00858"/>
    </source>
</evidence>
<keyword evidence="7" id="KW-1005">Bacterial flagellum biogenesis</keyword>
<feature type="signal peptide" evidence="7">
    <location>
        <begin position="1"/>
        <end position="33"/>
    </location>
</feature>
<dbReference type="RefSeq" id="WP_170164150.1">
    <property type="nucleotide sequence ID" value="NZ_RJUL01000009.1"/>
</dbReference>
<evidence type="ECO:0000256" key="4">
    <source>
        <dbReference type="ARBA" id="ARBA00022729"/>
    </source>
</evidence>
<evidence type="ECO:0000313" key="9">
    <source>
        <dbReference type="EMBL" id="ROQ22624.1"/>
    </source>
</evidence>
<sequence>MKLTKPKKHALSQALIGLLGAFFTLVSVSAASADTAPRLMPLDQLKSVAQAAVKEAVKVPAHGRITIEASDPDSRLRLPYCPDVQASLPGNQSMDANITVKLFCENPHWQFYLSVNTTITVPMLVASRALPAGLVLDDSDLAQEWQSQNRLQGRIFTDKSVITGAKLKRGVQAGAPITADNLCLVCRGDKVTLRAGAGALSITAMGTALSDGTLGDTIRVRNLSSGRVVEARVDAQGQVSVSY</sequence>
<evidence type="ECO:0000256" key="2">
    <source>
        <dbReference type="ARBA" id="ARBA00010474"/>
    </source>
</evidence>
<evidence type="ECO:0000256" key="7">
    <source>
        <dbReference type="RuleBase" id="RU362063"/>
    </source>
</evidence>
<feature type="domain" description="SAF" evidence="8">
    <location>
        <begin position="121"/>
        <end position="183"/>
    </location>
</feature>
<dbReference type="SMART" id="SM00858">
    <property type="entry name" value="SAF"/>
    <property type="match status" value="1"/>
</dbReference>
<comment type="function">
    <text evidence="6 7">Involved in the assembly process of the P-ring formation. It may associate with FlgF on the rod constituting a structure essential for the P-ring assembly or may act as a modulator protein for the P-ring assembly.</text>
</comment>
<dbReference type="InterPro" id="IPR039246">
    <property type="entry name" value="Flagellar_FlgA"/>
</dbReference>
<dbReference type="STRING" id="584787.GCA_001247655_02039"/>
<dbReference type="NCBIfam" id="TIGR03170">
    <property type="entry name" value="flgA_cterm"/>
    <property type="match status" value="1"/>
</dbReference>
<evidence type="ECO:0000256" key="5">
    <source>
        <dbReference type="ARBA" id="ARBA00022764"/>
    </source>
</evidence>
<dbReference type="PANTHER" id="PTHR36307">
    <property type="entry name" value="FLAGELLA BASAL BODY P-RING FORMATION PROTEIN FLGA"/>
    <property type="match status" value="1"/>
</dbReference>
<keyword evidence="9" id="KW-0969">Cilium</keyword>
<keyword evidence="10" id="KW-1185">Reference proteome</keyword>
<comment type="similarity">
    <text evidence="2 7">Belongs to the FlgA family.</text>
</comment>
<dbReference type="GO" id="GO:0042597">
    <property type="term" value="C:periplasmic space"/>
    <property type="evidence" value="ECO:0007669"/>
    <property type="project" value="UniProtKB-SubCell"/>
</dbReference>
<evidence type="ECO:0000256" key="1">
    <source>
        <dbReference type="ARBA" id="ARBA00004418"/>
    </source>
</evidence>
<comment type="caution">
    <text evidence="9">The sequence shown here is derived from an EMBL/GenBank/DDBJ whole genome shotgun (WGS) entry which is preliminary data.</text>
</comment>
<keyword evidence="9" id="KW-0282">Flagellum</keyword>
<dbReference type="Pfam" id="PF17656">
    <property type="entry name" value="ChapFlgA_N"/>
    <property type="match status" value="1"/>
</dbReference>
<dbReference type="InterPro" id="IPR017585">
    <property type="entry name" value="SAF_FlgA"/>
</dbReference>
<reference evidence="9 10" key="1">
    <citation type="submission" date="2018-11" db="EMBL/GenBank/DDBJ databases">
        <title>Genomic Encyclopedia of Type Strains, Phase IV (KMG-IV): sequencing the most valuable type-strain genomes for metagenomic binning, comparative biology and taxonomic classification.</title>
        <authorList>
            <person name="Goeker M."/>
        </authorList>
    </citation>
    <scope>NUCLEOTIDE SEQUENCE [LARGE SCALE GENOMIC DNA]</scope>
    <source>
        <strain evidence="9 10">DSM 21945</strain>
    </source>
</reference>
<dbReference type="Proteomes" id="UP000268033">
    <property type="component" value="Unassembled WGS sequence"/>
</dbReference>
<keyword evidence="5 7" id="KW-0574">Periplasm</keyword>
<keyword evidence="4 7" id="KW-0732">Signal</keyword>